<dbReference type="Proteomes" id="UP001180020">
    <property type="component" value="Unassembled WGS sequence"/>
</dbReference>
<accession>A0AAV9DRE8</accession>
<reference evidence="2" key="2">
    <citation type="submission" date="2023-06" db="EMBL/GenBank/DDBJ databases">
        <authorList>
            <person name="Ma L."/>
            <person name="Liu K.-W."/>
            <person name="Li Z."/>
            <person name="Hsiao Y.-Y."/>
            <person name="Qi Y."/>
            <person name="Fu T."/>
            <person name="Tang G."/>
            <person name="Zhang D."/>
            <person name="Sun W.-H."/>
            <person name="Liu D.-K."/>
            <person name="Li Y."/>
            <person name="Chen G.-Z."/>
            <person name="Liu X.-D."/>
            <person name="Liao X.-Y."/>
            <person name="Jiang Y.-T."/>
            <person name="Yu X."/>
            <person name="Hao Y."/>
            <person name="Huang J."/>
            <person name="Zhao X.-W."/>
            <person name="Ke S."/>
            <person name="Chen Y.-Y."/>
            <person name="Wu W.-L."/>
            <person name="Hsu J.-L."/>
            <person name="Lin Y.-F."/>
            <person name="Huang M.-D."/>
            <person name="Li C.-Y."/>
            <person name="Huang L."/>
            <person name="Wang Z.-W."/>
            <person name="Zhao X."/>
            <person name="Zhong W.-Y."/>
            <person name="Peng D.-H."/>
            <person name="Ahmad S."/>
            <person name="Lan S."/>
            <person name="Zhang J.-S."/>
            <person name="Tsai W.-C."/>
            <person name="Van De Peer Y."/>
            <person name="Liu Z.-J."/>
        </authorList>
    </citation>
    <scope>NUCLEOTIDE SEQUENCE</scope>
    <source>
        <strain evidence="2">CP</strain>
        <tissue evidence="2">Leaves</tissue>
    </source>
</reference>
<dbReference type="EMBL" id="JAUJYO010000011">
    <property type="protein sequence ID" value="KAK1303526.1"/>
    <property type="molecule type" value="Genomic_DNA"/>
</dbReference>
<reference evidence="2" key="1">
    <citation type="journal article" date="2023" name="Nat. Commun.">
        <title>Diploid and tetraploid genomes of Acorus and the evolution of monocots.</title>
        <authorList>
            <person name="Ma L."/>
            <person name="Liu K.W."/>
            <person name="Li Z."/>
            <person name="Hsiao Y.Y."/>
            <person name="Qi Y."/>
            <person name="Fu T."/>
            <person name="Tang G.D."/>
            <person name="Zhang D."/>
            <person name="Sun W.H."/>
            <person name="Liu D.K."/>
            <person name="Li Y."/>
            <person name="Chen G.Z."/>
            <person name="Liu X.D."/>
            <person name="Liao X.Y."/>
            <person name="Jiang Y.T."/>
            <person name="Yu X."/>
            <person name="Hao Y."/>
            <person name="Huang J."/>
            <person name="Zhao X.W."/>
            <person name="Ke S."/>
            <person name="Chen Y.Y."/>
            <person name="Wu W.L."/>
            <person name="Hsu J.L."/>
            <person name="Lin Y.F."/>
            <person name="Huang M.D."/>
            <person name="Li C.Y."/>
            <person name="Huang L."/>
            <person name="Wang Z.W."/>
            <person name="Zhao X."/>
            <person name="Zhong W.Y."/>
            <person name="Peng D.H."/>
            <person name="Ahmad S."/>
            <person name="Lan S."/>
            <person name="Zhang J.S."/>
            <person name="Tsai W.C."/>
            <person name="Van de Peer Y."/>
            <person name="Liu Z.J."/>
        </authorList>
    </citation>
    <scope>NUCLEOTIDE SEQUENCE</scope>
    <source>
        <strain evidence="2">CP</strain>
    </source>
</reference>
<evidence type="ECO:0000313" key="2">
    <source>
        <dbReference type="EMBL" id="KAK1303526.1"/>
    </source>
</evidence>
<keyword evidence="3" id="KW-1185">Reference proteome</keyword>
<gene>
    <name evidence="2" type="primary">UXS6</name>
    <name evidence="2" type="ORF">QJS10_CPB11g01060</name>
</gene>
<comment type="caution">
    <text evidence="2">The sequence shown here is derived from an EMBL/GenBank/DDBJ whole genome shotgun (WGS) entry which is preliminary data.</text>
</comment>
<evidence type="ECO:0000256" key="1">
    <source>
        <dbReference type="SAM" id="MobiDB-lite"/>
    </source>
</evidence>
<evidence type="ECO:0000313" key="3">
    <source>
        <dbReference type="Proteomes" id="UP001180020"/>
    </source>
</evidence>
<protein>
    <submittedName>
        <fullName evidence="2">UDP-glucuronic acid decarboxylase 6</fullName>
    </submittedName>
</protein>
<feature type="region of interest" description="Disordered" evidence="1">
    <location>
        <begin position="26"/>
        <end position="99"/>
    </location>
</feature>
<dbReference type="AlphaFoldDB" id="A0AAV9DRE8"/>
<organism evidence="2 3">
    <name type="scientific">Acorus calamus</name>
    <name type="common">Sweet flag</name>
    <dbReference type="NCBI Taxonomy" id="4465"/>
    <lineage>
        <taxon>Eukaryota</taxon>
        <taxon>Viridiplantae</taxon>
        <taxon>Streptophyta</taxon>
        <taxon>Embryophyta</taxon>
        <taxon>Tracheophyta</taxon>
        <taxon>Spermatophyta</taxon>
        <taxon>Magnoliopsida</taxon>
        <taxon>Liliopsida</taxon>
        <taxon>Acoraceae</taxon>
        <taxon>Acorus</taxon>
    </lineage>
</organism>
<name>A0AAV9DRE8_ACOCL</name>
<proteinExistence type="predicted"/>
<sequence length="146" mass="17030">MGSIFMTTNRLRPNEGSSYVFQMEKDEMNARKKESRLKRKDFPLEQDTFDPVRRHETSSIEPLSDELRSSSVLQLEKDESPMKKRRHKVSKEGLGNKQNYGSSMLDSIEDLIERDTSIYVAQVIVADNFFTGLKDNLKKWIGHLRF</sequence>